<dbReference type="Proteomes" id="UP001642487">
    <property type="component" value="Chromosome 9"/>
</dbReference>
<gene>
    <name evidence="1" type="ORF">CITCOLO1_LOCUS21114</name>
</gene>
<accession>A0ABP0ZAH4</accession>
<name>A0ABP0ZAH4_9ROSI</name>
<organism evidence="1 2">
    <name type="scientific">Citrullus colocynthis</name>
    <name type="common">colocynth</name>
    <dbReference type="NCBI Taxonomy" id="252529"/>
    <lineage>
        <taxon>Eukaryota</taxon>
        <taxon>Viridiplantae</taxon>
        <taxon>Streptophyta</taxon>
        <taxon>Embryophyta</taxon>
        <taxon>Tracheophyta</taxon>
        <taxon>Spermatophyta</taxon>
        <taxon>Magnoliopsida</taxon>
        <taxon>eudicotyledons</taxon>
        <taxon>Gunneridae</taxon>
        <taxon>Pentapetalae</taxon>
        <taxon>rosids</taxon>
        <taxon>fabids</taxon>
        <taxon>Cucurbitales</taxon>
        <taxon>Cucurbitaceae</taxon>
        <taxon>Benincaseae</taxon>
        <taxon>Citrullus</taxon>
    </lineage>
</organism>
<proteinExistence type="predicted"/>
<sequence>MDLSIFKRSLTNKMYVAAFASTFSSPPPQPPYAPRISLIPSRNPPCTDEACFCTVAVDLFGLLADLISLDNAKESSPPSPFSDVDAAGGLLCFTLALPAYLAARYSRLMKPFRFWFFSICSDPVN</sequence>
<evidence type="ECO:0000313" key="1">
    <source>
        <dbReference type="EMBL" id="CAK9328691.1"/>
    </source>
</evidence>
<dbReference type="EMBL" id="OZ021743">
    <property type="protein sequence ID" value="CAK9328691.1"/>
    <property type="molecule type" value="Genomic_DNA"/>
</dbReference>
<evidence type="ECO:0000313" key="2">
    <source>
        <dbReference type="Proteomes" id="UP001642487"/>
    </source>
</evidence>
<protein>
    <submittedName>
        <fullName evidence="1">Uncharacterized protein</fullName>
    </submittedName>
</protein>
<reference evidence="1 2" key="1">
    <citation type="submission" date="2024-03" db="EMBL/GenBank/DDBJ databases">
        <authorList>
            <person name="Gkanogiannis A."/>
            <person name="Becerra Lopez-Lavalle L."/>
        </authorList>
    </citation>
    <scope>NUCLEOTIDE SEQUENCE [LARGE SCALE GENOMIC DNA]</scope>
</reference>
<keyword evidence="2" id="KW-1185">Reference proteome</keyword>